<evidence type="ECO:0000313" key="1">
    <source>
        <dbReference type="EMBL" id="ESA00309.1"/>
    </source>
</evidence>
<proteinExistence type="predicted"/>
<protein>
    <submittedName>
        <fullName evidence="1">Uncharacterized protein</fullName>
    </submittedName>
</protein>
<gene>
    <name evidence="1" type="ORF">GLOINDRAFT_87508</name>
</gene>
<organism evidence="1">
    <name type="scientific">Rhizophagus irregularis (strain DAOM 181602 / DAOM 197198 / MUCL 43194)</name>
    <name type="common">Arbuscular mycorrhizal fungus</name>
    <name type="synonym">Glomus intraradices</name>
    <dbReference type="NCBI Taxonomy" id="747089"/>
    <lineage>
        <taxon>Eukaryota</taxon>
        <taxon>Fungi</taxon>
        <taxon>Fungi incertae sedis</taxon>
        <taxon>Mucoromycota</taxon>
        <taxon>Glomeromycotina</taxon>
        <taxon>Glomeromycetes</taxon>
        <taxon>Glomerales</taxon>
        <taxon>Glomeraceae</taxon>
        <taxon>Rhizophagus</taxon>
    </lineage>
</organism>
<dbReference type="EMBL" id="KI297290">
    <property type="protein sequence ID" value="ESA00309.1"/>
    <property type="molecule type" value="Genomic_DNA"/>
</dbReference>
<dbReference type="HOGENOM" id="CLU_2078727_0_0_1"/>
<accession>U9SWI1</accession>
<dbReference type="AlphaFoldDB" id="U9SWI1"/>
<reference evidence="1" key="1">
    <citation type="submission" date="2013-07" db="EMBL/GenBank/DDBJ databases">
        <title>The genome of an arbuscular mycorrhizal fungus provides insights into the evolution of the oldest plant symbiosis.</title>
        <authorList>
            <consortium name="DOE Joint Genome Institute"/>
            <person name="Tisserant E."/>
            <person name="Malbreil M."/>
            <person name="Kuo A."/>
            <person name="Kohler A."/>
            <person name="Symeonidi A."/>
            <person name="Balestrini R."/>
            <person name="Charron P."/>
            <person name="Duensing N."/>
            <person name="Frei-dit-Frey N."/>
            <person name="Gianinazzi-Pearson V."/>
            <person name="Gilbert B."/>
            <person name="Handa Y."/>
            <person name="Hijri M."/>
            <person name="Kaul R."/>
            <person name="Kawaguchi M."/>
            <person name="Krajinski F."/>
            <person name="Lammers P."/>
            <person name="Lapierre D."/>
            <person name="Masclaux F.G."/>
            <person name="Murat C."/>
            <person name="Morin E."/>
            <person name="Ndikumana S."/>
            <person name="Pagni M."/>
            <person name="Petitpierre D."/>
            <person name="Requena N."/>
            <person name="Rosikiewicz P."/>
            <person name="Riley R."/>
            <person name="Saito K."/>
            <person name="San Clemente H."/>
            <person name="Shapiro H."/>
            <person name="van Tuinen D."/>
            <person name="Becard G."/>
            <person name="Bonfante P."/>
            <person name="Paszkowski U."/>
            <person name="Shachar-Hill Y."/>
            <person name="Young J.P."/>
            <person name="Sanders I.R."/>
            <person name="Henrissat B."/>
            <person name="Rensing S.A."/>
            <person name="Grigoriev I.V."/>
            <person name="Corradi N."/>
            <person name="Roux C."/>
            <person name="Martin F."/>
        </authorList>
    </citation>
    <scope>NUCLEOTIDE SEQUENCE</scope>
    <source>
        <strain evidence="1">DAOM 197198</strain>
    </source>
</reference>
<name>U9SWI1_RHIID</name>
<sequence length="118" mass="14147">MSELFFNTKILTNQAIKIILKKRGFFDDIRILSDILELIKEAILMLERMYTILADCYLYLLRMATFFKQIPINDYCSLKNFCIKVFNERYKEFNEDIYHKVPNISTLNISTQIFILLE</sequence>
<feature type="non-terminal residue" evidence="1">
    <location>
        <position position="118"/>
    </location>
</feature>